<reference evidence="2" key="1">
    <citation type="submission" date="2023-03" db="EMBL/GenBank/DDBJ databases">
        <title>Massive genome expansion in bonnet fungi (Mycena s.s.) driven by repeated elements and novel gene families across ecological guilds.</title>
        <authorList>
            <consortium name="Lawrence Berkeley National Laboratory"/>
            <person name="Harder C.B."/>
            <person name="Miyauchi S."/>
            <person name="Viragh M."/>
            <person name="Kuo A."/>
            <person name="Thoen E."/>
            <person name="Andreopoulos B."/>
            <person name="Lu D."/>
            <person name="Skrede I."/>
            <person name="Drula E."/>
            <person name="Henrissat B."/>
            <person name="Morin E."/>
            <person name="Kohler A."/>
            <person name="Barry K."/>
            <person name="LaButti K."/>
            <person name="Morin E."/>
            <person name="Salamov A."/>
            <person name="Lipzen A."/>
            <person name="Mereny Z."/>
            <person name="Hegedus B."/>
            <person name="Baldrian P."/>
            <person name="Stursova M."/>
            <person name="Weitz H."/>
            <person name="Taylor A."/>
            <person name="Grigoriev I.V."/>
            <person name="Nagy L.G."/>
            <person name="Martin F."/>
            <person name="Kauserud H."/>
        </authorList>
    </citation>
    <scope>NUCLEOTIDE SEQUENCE</scope>
    <source>
        <strain evidence="2">CBHHK173m</strain>
    </source>
</reference>
<keyword evidence="3" id="KW-1185">Reference proteome</keyword>
<evidence type="ECO:0000256" key="1">
    <source>
        <dbReference type="SAM" id="MobiDB-lite"/>
    </source>
</evidence>
<organism evidence="2 3">
    <name type="scientific">Mycena belliarum</name>
    <dbReference type="NCBI Taxonomy" id="1033014"/>
    <lineage>
        <taxon>Eukaryota</taxon>
        <taxon>Fungi</taxon>
        <taxon>Dikarya</taxon>
        <taxon>Basidiomycota</taxon>
        <taxon>Agaricomycotina</taxon>
        <taxon>Agaricomycetes</taxon>
        <taxon>Agaricomycetidae</taxon>
        <taxon>Agaricales</taxon>
        <taxon>Marasmiineae</taxon>
        <taxon>Mycenaceae</taxon>
        <taxon>Mycena</taxon>
    </lineage>
</organism>
<dbReference type="Proteomes" id="UP001222325">
    <property type="component" value="Unassembled WGS sequence"/>
</dbReference>
<comment type="caution">
    <text evidence="2">The sequence shown here is derived from an EMBL/GenBank/DDBJ whole genome shotgun (WGS) entry which is preliminary data.</text>
</comment>
<proteinExistence type="predicted"/>
<sequence length="538" mass="60152">MSHDAIPPDLCWEIALLSTPKVVASLISLCKANRATLLPLLYRDVYVGEGANHLIVTLQHHQDLALGVRSLEFAKNVSVTLNRRAWAFVLTQMNNLRRLVVSRHVPLDWDVIPRLSFRLHSFTALSSVIGPWATFVTNQRELREFACDGDFFASAPRRDKLPWLRRLKARPEDIGKFSRVHALEHVWFWAPPPLDKHGLGERDLLRFADSRTRLQSIRLGPGQLMQLLNHAPQMLATVRAVVLEEEITWYAFTFDTSRGVLLTCTAALHRMPAIESLQLVCSLSPTKVTRPIELERAVIFSGALLGACTAPMLRTFHFCAVDGCATWTDWGHDGEQLSFSSPFHGPIEMPVIPKSKAATRIRKKRQRSVSPPRVRGTTVDSDSDISPPRQRRRHSGPAAAMGQIKGISTMNEHIRDISADTFVAVIGRTGGEPPERAWRDAITALEGKQPGAQRSTRQMGLGVRQDSLWMPESWSRKARTDQGKHGVEDAGKRLVDNTGKRLVDDASKHGVEDAGMRLVDDSEHIIDYNGGNLYVEID</sequence>
<gene>
    <name evidence="2" type="ORF">B0H15DRAFT_957096</name>
</gene>
<accession>A0AAD6XLW3</accession>
<protein>
    <submittedName>
        <fullName evidence="2">Uncharacterized protein</fullName>
    </submittedName>
</protein>
<dbReference type="EMBL" id="JARJCN010000111">
    <property type="protein sequence ID" value="KAJ7073558.1"/>
    <property type="molecule type" value="Genomic_DNA"/>
</dbReference>
<name>A0AAD6XLW3_9AGAR</name>
<evidence type="ECO:0000313" key="2">
    <source>
        <dbReference type="EMBL" id="KAJ7073558.1"/>
    </source>
</evidence>
<feature type="compositionally biased region" description="Basic residues" evidence="1">
    <location>
        <begin position="357"/>
        <end position="367"/>
    </location>
</feature>
<dbReference type="AlphaFoldDB" id="A0AAD6XLW3"/>
<evidence type="ECO:0000313" key="3">
    <source>
        <dbReference type="Proteomes" id="UP001222325"/>
    </source>
</evidence>
<feature type="region of interest" description="Disordered" evidence="1">
    <location>
        <begin position="354"/>
        <end position="403"/>
    </location>
</feature>